<evidence type="ECO:0000313" key="1">
    <source>
        <dbReference type="EMBL" id="GEX90515.1"/>
    </source>
</evidence>
<proteinExistence type="predicted"/>
<protein>
    <submittedName>
        <fullName evidence="1">Uncharacterized protein</fullName>
    </submittedName>
</protein>
<reference evidence="1" key="1">
    <citation type="journal article" date="2019" name="Sci. Rep.">
        <title>Draft genome of Tanacetum cinerariifolium, the natural source of mosquito coil.</title>
        <authorList>
            <person name="Yamashiro T."/>
            <person name="Shiraishi A."/>
            <person name="Satake H."/>
            <person name="Nakayama K."/>
        </authorList>
    </citation>
    <scope>NUCLEOTIDE SEQUENCE</scope>
</reference>
<dbReference type="EMBL" id="BKCJ010138010">
    <property type="protein sequence ID" value="GEX90515.1"/>
    <property type="molecule type" value="Genomic_DNA"/>
</dbReference>
<accession>A0A699HDE2</accession>
<dbReference type="AlphaFoldDB" id="A0A699HDE2"/>
<comment type="caution">
    <text evidence="1">The sequence shown here is derived from an EMBL/GenBank/DDBJ whole genome shotgun (WGS) entry which is preliminary data.</text>
</comment>
<organism evidence="1">
    <name type="scientific">Tanacetum cinerariifolium</name>
    <name type="common">Dalmatian daisy</name>
    <name type="synonym">Chrysanthemum cinerariifolium</name>
    <dbReference type="NCBI Taxonomy" id="118510"/>
    <lineage>
        <taxon>Eukaryota</taxon>
        <taxon>Viridiplantae</taxon>
        <taxon>Streptophyta</taxon>
        <taxon>Embryophyta</taxon>
        <taxon>Tracheophyta</taxon>
        <taxon>Spermatophyta</taxon>
        <taxon>Magnoliopsida</taxon>
        <taxon>eudicotyledons</taxon>
        <taxon>Gunneridae</taxon>
        <taxon>Pentapetalae</taxon>
        <taxon>asterids</taxon>
        <taxon>campanulids</taxon>
        <taxon>Asterales</taxon>
        <taxon>Asteraceae</taxon>
        <taxon>Asteroideae</taxon>
        <taxon>Anthemideae</taxon>
        <taxon>Anthemidinae</taxon>
        <taxon>Tanacetum</taxon>
    </lineage>
</organism>
<sequence>MRISGARVRVSGGVAWWWGLSEVLAGVVMEVSGLIGSVSQFSPLSTDKSRCYRCTSDVQWMSQDGIVVHQMFNGCSTDESRWHRCTSDVQRMSRDYNLFDIFHYNDDSHIKGSSTLPRYSSGASTPQSYSSRTSRNAECSNYKHFLGKITVLEATVDMYMHPEKHTVNSAALFQELYNNIRKLDLEYFVIWNVIRMLPCLNVYGFYNVIRMNTYV</sequence>
<gene>
    <name evidence="1" type="ORF">Tci_362490</name>
</gene>
<name>A0A699HDE2_TANCI</name>